<keyword evidence="7" id="KW-1185">Reference proteome</keyword>
<evidence type="ECO:0000256" key="2">
    <source>
        <dbReference type="ARBA" id="ARBA00023136"/>
    </source>
</evidence>
<reference evidence="6" key="1">
    <citation type="submission" date="2020-10" db="EMBL/GenBank/DDBJ databases">
        <title>Chromosome-scale genome assembly of the Allis shad, Alosa alosa.</title>
        <authorList>
            <person name="Margot Z."/>
            <person name="Christophe K."/>
            <person name="Cabau C."/>
            <person name="Louis A."/>
            <person name="Berthelot C."/>
            <person name="Parey E."/>
            <person name="Roest Crollius H."/>
            <person name="Montfort J."/>
            <person name="Robinson-Rechavi M."/>
            <person name="Bucao C."/>
            <person name="Bouchez O."/>
            <person name="Gislard M."/>
            <person name="Lluch J."/>
            <person name="Milhes M."/>
            <person name="Lampietro C."/>
            <person name="Lopez Roques C."/>
            <person name="Donnadieu C."/>
            <person name="Braasch I."/>
            <person name="Desvignes T."/>
            <person name="Postlethwait J."/>
            <person name="Bobe J."/>
            <person name="Guiguen Y."/>
        </authorList>
    </citation>
    <scope>NUCLEOTIDE SEQUENCE</scope>
    <source>
        <strain evidence="6">M-15738</strain>
        <tissue evidence="6">Blood</tissue>
    </source>
</reference>
<evidence type="ECO:0000256" key="4">
    <source>
        <dbReference type="SAM" id="Phobius"/>
    </source>
</evidence>
<keyword evidence="2 4" id="KW-0472">Membrane</keyword>
<keyword evidence="4" id="KW-0812">Transmembrane</keyword>
<dbReference type="PROSITE" id="PS00290">
    <property type="entry name" value="IG_MHC"/>
    <property type="match status" value="1"/>
</dbReference>
<organism evidence="6 7">
    <name type="scientific">Alosa alosa</name>
    <name type="common">allis shad</name>
    <dbReference type="NCBI Taxonomy" id="278164"/>
    <lineage>
        <taxon>Eukaryota</taxon>
        <taxon>Metazoa</taxon>
        <taxon>Chordata</taxon>
        <taxon>Craniata</taxon>
        <taxon>Vertebrata</taxon>
        <taxon>Euteleostomi</taxon>
        <taxon>Actinopterygii</taxon>
        <taxon>Neopterygii</taxon>
        <taxon>Teleostei</taxon>
        <taxon>Clupei</taxon>
        <taxon>Clupeiformes</taxon>
        <taxon>Clupeoidei</taxon>
        <taxon>Clupeidae</taxon>
        <taxon>Alosa</taxon>
    </lineage>
</organism>
<dbReference type="Gene3D" id="2.60.40.10">
    <property type="entry name" value="Immunoglobulins"/>
    <property type="match status" value="1"/>
</dbReference>
<evidence type="ECO:0000259" key="5">
    <source>
        <dbReference type="PROSITE" id="PS50835"/>
    </source>
</evidence>
<feature type="transmembrane region" description="Helical" evidence="4">
    <location>
        <begin position="82"/>
        <end position="106"/>
    </location>
</feature>
<accession>A0AAV6FKH6</accession>
<feature type="domain" description="Ig-like" evidence="5">
    <location>
        <begin position="1"/>
        <end position="73"/>
    </location>
</feature>
<evidence type="ECO:0000313" key="7">
    <source>
        <dbReference type="Proteomes" id="UP000823561"/>
    </source>
</evidence>
<keyword evidence="3" id="KW-0393">Immunoglobulin domain</keyword>
<proteinExistence type="predicted"/>
<keyword evidence="4" id="KW-1133">Transmembrane helix</keyword>
<dbReference type="AlphaFoldDB" id="A0AAV6FKH6"/>
<dbReference type="InterPro" id="IPR036179">
    <property type="entry name" value="Ig-like_dom_sf"/>
</dbReference>
<comment type="subcellular location">
    <subcellularLocation>
        <location evidence="1">Membrane</location>
    </subcellularLocation>
</comment>
<dbReference type="InterPro" id="IPR013783">
    <property type="entry name" value="Ig-like_fold"/>
</dbReference>
<gene>
    <name evidence="6" type="ORF">AALO_G00285670</name>
</gene>
<dbReference type="GO" id="GO:0016020">
    <property type="term" value="C:membrane"/>
    <property type="evidence" value="ECO:0007669"/>
    <property type="project" value="UniProtKB-SubCell"/>
</dbReference>
<dbReference type="Pfam" id="PF22705">
    <property type="entry name" value="C2-set_3"/>
    <property type="match status" value="1"/>
</dbReference>
<evidence type="ECO:0000256" key="3">
    <source>
        <dbReference type="ARBA" id="ARBA00023319"/>
    </source>
</evidence>
<evidence type="ECO:0000313" key="6">
    <source>
        <dbReference type="EMBL" id="KAG5261560.1"/>
    </source>
</evidence>
<dbReference type="InterPro" id="IPR007110">
    <property type="entry name" value="Ig-like_dom"/>
</dbReference>
<comment type="caution">
    <text evidence="6">The sequence shown here is derived from an EMBL/GenBank/DDBJ whole genome shotgun (WGS) entry which is preliminary data.</text>
</comment>
<dbReference type="SUPFAM" id="SSF48726">
    <property type="entry name" value="Immunoglobulin"/>
    <property type="match status" value="1"/>
</dbReference>
<dbReference type="EMBL" id="JADWDJ010000023">
    <property type="protein sequence ID" value="KAG5261560.1"/>
    <property type="molecule type" value="Genomic_DNA"/>
</dbReference>
<dbReference type="Proteomes" id="UP000823561">
    <property type="component" value="Chromosome 23"/>
</dbReference>
<dbReference type="InterPro" id="IPR003006">
    <property type="entry name" value="Ig/MHC_CS"/>
</dbReference>
<name>A0AAV6FKH6_9TELE</name>
<evidence type="ECO:0000256" key="1">
    <source>
        <dbReference type="ARBA" id="ARBA00004370"/>
    </source>
</evidence>
<dbReference type="PROSITE" id="PS50835">
    <property type="entry name" value="IG_LIKE"/>
    <property type="match status" value="1"/>
</dbReference>
<protein>
    <recommendedName>
        <fullName evidence="5">Ig-like domain-containing protein</fullName>
    </recommendedName>
</protein>
<dbReference type="InterPro" id="IPR053896">
    <property type="entry name" value="BTN3A2-like_Ig-C"/>
</dbReference>
<sequence>MCVSTNWTTKPTMEWMDSKGSILQHAGDSVYCSGYDTPLSVKRSVTVQEQHGYDYTCRVSHRHHRKEKLFQIQHFESGVEAISVYTLLVIRAVLCCTVLLLTYWITKCTYQYREEREGELETF</sequence>